<dbReference type="PANTHER" id="PTHR10629">
    <property type="entry name" value="CYTOSINE-SPECIFIC METHYLTRANSFERASE"/>
    <property type="match status" value="1"/>
</dbReference>
<keyword evidence="3 7" id="KW-0808">Transferase</keyword>
<comment type="caution">
    <text evidence="8">The sequence shown here is derived from an EMBL/GenBank/DDBJ whole genome shotgun (WGS) entry which is preliminary data.</text>
</comment>
<evidence type="ECO:0000313" key="8">
    <source>
        <dbReference type="EMBL" id="MDH5924497.1"/>
    </source>
</evidence>
<dbReference type="AlphaFoldDB" id="A0AA43JYL6"/>
<dbReference type="GO" id="GO:0044027">
    <property type="term" value="P:negative regulation of gene expression via chromosomal CpG island methylation"/>
    <property type="evidence" value="ECO:0007669"/>
    <property type="project" value="TreeGrafter"/>
</dbReference>
<protein>
    <recommendedName>
        <fullName evidence="1">DNA (cytosine-5-)-methyltransferase</fullName>
        <ecNumber evidence="1">2.1.1.37</ecNumber>
    </recommendedName>
</protein>
<comment type="similarity">
    <text evidence="7">Belongs to the class I-like SAM-binding methyltransferase superfamily. C5-methyltransferase family.</text>
</comment>
<dbReference type="PROSITE" id="PS51679">
    <property type="entry name" value="SAM_MT_C5"/>
    <property type="match status" value="1"/>
</dbReference>
<gene>
    <name evidence="8" type="ORF">L8R85_26325</name>
</gene>
<dbReference type="RefSeq" id="WP_280534903.1">
    <property type="nucleotide sequence ID" value="NZ_JAKMYX010000227.1"/>
</dbReference>
<dbReference type="EMBL" id="JAKMYX010000227">
    <property type="protein sequence ID" value="MDH5924497.1"/>
    <property type="molecule type" value="Genomic_DNA"/>
</dbReference>
<accession>A0AA43JYL6</accession>
<evidence type="ECO:0000256" key="5">
    <source>
        <dbReference type="ARBA" id="ARBA00022747"/>
    </source>
</evidence>
<sequence length="178" mass="20132">AGYHCKYMVLNSSNYGVPQKRERVFIVGFLNSNDCEEFEFPEKIDSQIILKDVLEDESKVEDKFFFSQKAIDGMLKKRETMNKGRIQDPLGHCNTISAHLSKASLNSVDPVLCIDGRYRRFTPREAASIQSFPESFKYNVSNTRAYKAIGNAVPPVMMWHVMSSVIKVIGTVVKTKAA</sequence>
<evidence type="ECO:0000256" key="1">
    <source>
        <dbReference type="ARBA" id="ARBA00011975"/>
    </source>
</evidence>
<dbReference type="EC" id="2.1.1.37" evidence="1"/>
<dbReference type="Pfam" id="PF00145">
    <property type="entry name" value="DNA_methylase"/>
    <property type="match status" value="1"/>
</dbReference>
<dbReference type="InterPro" id="IPR031303">
    <property type="entry name" value="C5_meth_CS"/>
</dbReference>
<evidence type="ECO:0000256" key="2">
    <source>
        <dbReference type="ARBA" id="ARBA00022603"/>
    </source>
</evidence>
<dbReference type="Gene3D" id="3.40.50.150">
    <property type="entry name" value="Vaccinia Virus protein VP39"/>
    <property type="match status" value="1"/>
</dbReference>
<dbReference type="InterPro" id="IPR001525">
    <property type="entry name" value="C5_MeTfrase"/>
</dbReference>
<keyword evidence="5" id="KW-0680">Restriction system</keyword>
<proteinExistence type="inferred from homology"/>
<evidence type="ECO:0000256" key="3">
    <source>
        <dbReference type="ARBA" id="ARBA00022679"/>
    </source>
</evidence>
<feature type="non-terminal residue" evidence="8">
    <location>
        <position position="1"/>
    </location>
</feature>
<keyword evidence="4 7" id="KW-0949">S-adenosyl-L-methionine</keyword>
<dbReference type="PROSITE" id="PS00095">
    <property type="entry name" value="C5_MTASE_2"/>
    <property type="match status" value="1"/>
</dbReference>
<dbReference type="InterPro" id="IPR050390">
    <property type="entry name" value="C5-Methyltransferase"/>
</dbReference>
<dbReference type="GO" id="GO:0009307">
    <property type="term" value="P:DNA restriction-modification system"/>
    <property type="evidence" value="ECO:0007669"/>
    <property type="project" value="UniProtKB-KW"/>
</dbReference>
<keyword evidence="2 7" id="KW-0489">Methyltransferase</keyword>
<dbReference type="PANTHER" id="PTHR10629:SF52">
    <property type="entry name" value="DNA (CYTOSINE-5)-METHYLTRANSFERASE 1"/>
    <property type="match status" value="1"/>
</dbReference>
<evidence type="ECO:0000256" key="4">
    <source>
        <dbReference type="ARBA" id="ARBA00022691"/>
    </source>
</evidence>
<reference evidence="8" key="1">
    <citation type="submission" date="2022-01" db="EMBL/GenBank/DDBJ databases">
        <title>Vibrio aestuarianus Clade A and Clade B isolates are associated with Pacific oyster (Crassostrea gigas) disease outbreaks across Ireland.</title>
        <authorList>
            <person name="Coyle N."/>
            <person name="O'Toole C."/>
            <person name="Thomas J.C.L."/>
            <person name="Ryder D."/>
            <person name="Cheslett D."/>
            <person name="Feist S."/>
            <person name="Bean T."/>
            <person name="Joseph A."/>
            <person name="Waina A."/>
            <person name="Feil E."/>
            <person name="Verner-Jeffreys D.W."/>
        </authorList>
    </citation>
    <scope>NUCLEOTIDE SEQUENCE</scope>
    <source>
        <strain evidence="8">S/17/14 A</strain>
    </source>
</reference>
<comment type="catalytic activity">
    <reaction evidence="6">
        <text>a 2'-deoxycytidine in DNA + S-adenosyl-L-methionine = a 5-methyl-2'-deoxycytidine in DNA + S-adenosyl-L-homocysteine + H(+)</text>
        <dbReference type="Rhea" id="RHEA:13681"/>
        <dbReference type="Rhea" id="RHEA-COMP:11369"/>
        <dbReference type="Rhea" id="RHEA-COMP:11370"/>
        <dbReference type="ChEBI" id="CHEBI:15378"/>
        <dbReference type="ChEBI" id="CHEBI:57856"/>
        <dbReference type="ChEBI" id="CHEBI:59789"/>
        <dbReference type="ChEBI" id="CHEBI:85452"/>
        <dbReference type="ChEBI" id="CHEBI:85454"/>
        <dbReference type="EC" id="2.1.1.37"/>
    </reaction>
</comment>
<dbReference type="GO" id="GO:0003677">
    <property type="term" value="F:DNA binding"/>
    <property type="evidence" value="ECO:0007669"/>
    <property type="project" value="TreeGrafter"/>
</dbReference>
<dbReference type="GO" id="GO:0003886">
    <property type="term" value="F:DNA (cytosine-5-)-methyltransferase activity"/>
    <property type="evidence" value="ECO:0007669"/>
    <property type="project" value="UniProtKB-EC"/>
</dbReference>
<name>A0AA43JYL6_VIBSP</name>
<evidence type="ECO:0000256" key="7">
    <source>
        <dbReference type="PROSITE-ProRule" id="PRU01016"/>
    </source>
</evidence>
<dbReference type="GO" id="GO:0032259">
    <property type="term" value="P:methylation"/>
    <property type="evidence" value="ECO:0007669"/>
    <property type="project" value="UniProtKB-KW"/>
</dbReference>
<dbReference type="Gene3D" id="3.90.120.10">
    <property type="entry name" value="DNA Methylase, subunit A, domain 2"/>
    <property type="match status" value="1"/>
</dbReference>
<organism evidence="8 9">
    <name type="scientific">Vibrio splendidus</name>
    <dbReference type="NCBI Taxonomy" id="29497"/>
    <lineage>
        <taxon>Bacteria</taxon>
        <taxon>Pseudomonadati</taxon>
        <taxon>Pseudomonadota</taxon>
        <taxon>Gammaproteobacteria</taxon>
        <taxon>Vibrionales</taxon>
        <taxon>Vibrionaceae</taxon>
        <taxon>Vibrio</taxon>
    </lineage>
</organism>
<dbReference type="Proteomes" id="UP001159663">
    <property type="component" value="Unassembled WGS sequence"/>
</dbReference>
<evidence type="ECO:0000256" key="6">
    <source>
        <dbReference type="ARBA" id="ARBA00047422"/>
    </source>
</evidence>
<evidence type="ECO:0000313" key="9">
    <source>
        <dbReference type="Proteomes" id="UP001159663"/>
    </source>
</evidence>
<dbReference type="InterPro" id="IPR029063">
    <property type="entry name" value="SAM-dependent_MTases_sf"/>
</dbReference>
<dbReference type="SUPFAM" id="SSF53335">
    <property type="entry name" value="S-adenosyl-L-methionine-dependent methyltransferases"/>
    <property type="match status" value="1"/>
</dbReference>
<comment type="caution">
    <text evidence="7">Lacks conserved residue(s) required for the propagation of feature annotation.</text>
</comment>